<evidence type="ECO:0000256" key="1">
    <source>
        <dbReference type="SAM" id="Phobius"/>
    </source>
</evidence>
<dbReference type="SUPFAM" id="SSF55874">
    <property type="entry name" value="ATPase domain of HSP90 chaperone/DNA topoisomerase II/histidine kinase"/>
    <property type="match status" value="1"/>
</dbReference>
<evidence type="ECO:0000259" key="3">
    <source>
        <dbReference type="Pfam" id="PF06580"/>
    </source>
</evidence>
<keyword evidence="1" id="KW-0472">Membrane</keyword>
<keyword evidence="1" id="KW-0812">Transmembrane</keyword>
<dbReference type="InterPro" id="IPR036890">
    <property type="entry name" value="HATPase_C_sf"/>
</dbReference>
<protein>
    <submittedName>
        <fullName evidence="4">Histidine kinase</fullName>
    </submittedName>
</protein>
<name>A0AAW8TXG0_9ENTE</name>
<dbReference type="AlphaFoldDB" id="A0AAW8TXG0"/>
<dbReference type="EMBL" id="JARQBJ010000004">
    <property type="protein sequence ID" value="MDT2810718.1"/>
    <property type="molecule type" value="Genomic_DNA"/>
</dbReference>
<organism evidence="4 5">
    <name type="scientific">Enterococcus asini</name>
    <dbReference type="NCBI Taxonomy" id="57732"/>
    <lineage>
        <taxon>Bacteria</taxon>
        <taxon>Bacillati</taxon>
        <taxon>Bacillota</taxon>
        <taxon>Bacilli</taxon>
        <taxon>Lactobacillales</taxon>
        <taxon>Enterococcaceae</taxon>
        <taxon>Enterococcus</taxon>
    </lineage>
</organism>
<dbReference type="GO" id="GO:0000155">
    <property type="term" value="F:phosphorelay sensor kinase activity"/>
    <property type="evidence" value="ECO:0007669"/>
    <property type="project" value="InterPro"/>
</dbReference>
<dbReference type="InterPro" id="IPR010559">
    <property type="entry name" value="Sig_transdc_His_kin_internal"/>
</dbReference>
<feature type="transmembrane region" description="Helical" evidence="1">
    <location>
        <begin position="295"/>
        <end position="314"/>
    </location>
</feature>
<reference evidence="4" key="1">
    <citation type="submission" date="2023-03" db="EMBL/GenBank/DDBJ databases">
        <authorList>
            <person name="Shen W."/>
            <person name="Cai J."/>
        </authorList>
    </citation>
    <scope>NUCLEOTIDE SEQUENCE</scope>
    <source>
        <strain evidence="4">B226-2</strain>
    </source>
</reference>
<sequence length="592" mass="67953">MNQRKWIKRFKNTSFKKQLQIAFLVTILLVLLVTLLMTLVWRNAYLEKTKVSAYKDISLLAKDTGEKLTAVEDLSLNVIDSPTIQSLLTDFTQQADKDTSITLKNQLVREVNQITRNSSNIRNVYLLSPKKESLISFIDSKKNIINQLSVDDLICDLPDHPAKGKWFFSDTLSQGVYVRKIFASDNLSLNHIGTVIFFVDTTFFQLERQNFAALAEDSFFLLDYENALYSPANQIDAQNFITQYDQIEPTLSESFGITKLSQDSYYYVTADSPMDQGRFIYLIPENQILADLYQLQWLFVLIFLPFLMAIIWGIHKISNQLTRPITNLANQMLAINETKELQSLKILALPADPQEEIAILYDSYNIMIADINTLIKDNYEMRILSQEVEFKSLQSQLDPHFLYNTLDSINWLAIANNQSQIAEMVTSLAYLFRKKIDTNSEFVTLQDELDIVDAYIRIQKVRFEKRIEFISLILVDDLSLPVPKLLIQPLIENVFKYAVSNMKTTCQLVLSVEMDQDNLWVTVSDNGPGFKPHFSIERDGGIGLKNIQKRLALHYGPTSRLQIAKSIPFKKTVVKFNIPLNKSQSHTAKESL</sequence>
<keyword evidence="4" id="KW-0808">Transferase</keyword>
<dbReference type="RefSeq" id="WP_311835554.1">
    <property type="nucleotide sequence ID" value="NZ_JARQBJ010000004.1"/>
</dbReference>
<evidence type="ECO:0000259" key="2">
    <source>
        <dbReference type="Pfam" id="PF02518"/>
    </source>
</evidence>
<dbReference type="Proteomes" id="UP001256711">
    <property type="component" value="Unassembled WGS sequence"/>
</dbReference>
<dbReference type="GO" id="GO:0016020">
    <property type="term" value="C:membrane"/>
    <property type="evidence" value="ECO:0007669"/>
    <property type="project" value="InterPro"/>
</dbReference>
<dbReference type="Gene3D" id="6.10.340.10">
    <property type="match status" value="1"/>
</dbReference>
<dbReference type="Gene3D" id="3.30.565.10">
    <property type="entry name" value="Histidine kinase-like ATPase, C-terminal domain"/>
    <property type="match status" value="1"/>
</dbReference>
<keyword evidence="1" id="KW-1133">Transmembrane helix</keyword>
<feature type="domain" description="Signal transduction histidine kinase internal region" evidence="3">
    <location>
        <begin position="389"/>
        <end position="467"/>
    </location>
</feature>
<dbReference type="PANTHER" id="PTHR34220">
    <property type="entry name" value="SENSOR HISTIDINE KINASE YPDA"/>
    <property type="match status" value="1"/>
</dbReference>
<dbReference type="InterPro" id="IPR003594">
    <property type="entry name" value="HATPase_dom"/>
</dbReference>
<accession>A0AAW8TXG0</accession>
<gene>
    <name evidence="4" type="ORF">P7H43_09480</name>
</gene>
<dbReference type="Pfam" id="PF02518">
    <property type="entry name" value="HATPase_c"/>
    <property type="match status" value="1"/>
</dbReference>
<feature type="domain" description="Histidine kinase/HSP90-like ATPase" evidence="2">
    <location>
        <begin position="485"/>
        <end position="581"/>
    </location>
</feature>
<dbReference type="InterPro" id="IPR050640">
    <property type="entry name" value="Bact_2-comp_sensor_kinase"/>
</dbReference>
<proteinExistence type="predicted"/>
<feature type="transmembrane region" description="Helical" evidence="1">
    <location>
        <begin position="21"/>
        <end position="41"/>
    </location>
</feature>
<dbReference type="PANTHER" id="PTHR34220:SF7">
    <property type="entry name" value="SENSOR HISTIDINE KINASE YPDA"/>
    <property type="match status" value="1"/>
</dbReference>
<comment type="caution">
    <text evidence="4">The sequence shown here is derived from an EMBL/GenBank/DDBJ whole genome shotgun (WGS) entry which is preliminary data.</text>
</comment>
<evidence type="ECO:0000313" key="4">
    <source>
        <dbReference type="EMBL" id="MDT2810718.1"/>
    </source>
</evidence>
<evidence type="ECO:0000313" key="5">
    <source>
        <dbReference type="Proteomes" id="UP001256711"/>
    </source>
</evidence>
<keyword evidence="4" id="KW-0418">Kinase</keyword>
<dbReference type="Pfam" id="PF06580">
    <property type="entry name" value="His_kinase"/>
    <property type="match status" value="1"/>
</dbReference>